<dbReference type="GO" id="GO:0016020">
    <property type="term" value="C:membrane"/>
    <property type="evidence" value="ECO:0007669"/>
    <property type="project" value="UniProtKB-SubCell"/>
</dbReference>
<proteinExistence type="predicted"/>
<feature type="transmembrane region" description="Helical" evidence="7">
    <location>
        <begin position="258"/>
        <end position="279"/>
    </location>
</feature>
<dbReference type="Pfam" id="PF13520">
    <property type="entry name" value="AA_permease_2"/>
    <property type="match status" value="1"/>
</dbReference>
<evidence type="ECO:0000256" key="1">
    <source>
        <dbReference type="ARBA" id="ARBA00004141"/>
    </source>
</evidence>
<evidence type="ECO:0000256" key="5">
    <source>
        <dbReference type="ARBA" id="ARBA00023136"/>
    </source>
</evidence>
<feature type="transmembrane region" description="Helical" evidence="7">
    <location>
        <begin position="300"/>
        <end position="325"/>
    </location>
</feature>
<dbReference type="HOGENOM" id="CLU_004495_6_1_1"/>
<dbReference type="PANTHER" id="PTHR45649:SF1">
    <property type="entry name" value="TRANSPORTER, PUTATIVE (EUROFUNG)-RELATED"/>
    <property type="match status" value="1"/>
</dbReference>
<dbReference type="PANTHER" id="PTHR45649">
    <property type="entry name" value="AMINO-ACID PERMEASE BAT1"/>
    <property type="match status" value="1"/>
</dbReference>
<dbReference type="Gene3D" id="1.20.1740.10">
    <property type="entry name" value="Amino acid/polyamine transporter I"/>
    <property type="match status" value="1"/>
</dbReference>
<feature type="transmembrane region" description="Helical" evidence="7">
    <location>
        <begin position="184"/>
        <end position="206"/>
    </location>
</feature>
<keyword evidence="2" id="KW-0813">Transport</keyword>
<evidence type="ECO:0000256" key="3">
    <source>
        <dbReference type="ARBA" id="ARBA00022692"/>
    </source>
</evidence>
<dbReference type="OrthoDB" id="3257095at2759"/>
<evidence type="ECO:0000256" key="2">
    <source>
        <dbReference type="ARBA" id="ARBA00022448"/>
    </source>
</evidence>
<protein>
    <recommendedName>
        <fullName evidence="10">Choline transport protein</fullName>
    </recommendedName>
</protein>
<evidence type="ECO:0000256" key="6">
    <source>
        <dbReference type="SAM" id="MobiDB-lite"/>
    </source>
</evidence>
<reference evidence="8 9" key="1">
    <citation type="journal article" date="2015" name="Genome Announc.">
        <title>Draft Genome Sequence and Gene Annotation of the Entomopathogenic Fungus Verticillium hemipterigenum.</title>
        <authorList>
            <person name="Horn F."/>
            <person name="Habel A."/>
            <person name="Scharf D.H."/>
            <person name="Dworschak J."/>
            <person name="Brakhage A.A."/>
            <person name="Guthke R."/>
            <person name="Hertweck C."/>
            <person name="Linde J."/>
        </authorList>
    </citation>
    <scope>NUCLEOTIDE SEQUENCE [LARGE SCALE GENOMIC DNA]</scope>
</reference>
<comment type="subcellular location">
    <subcellularLocation>
        <location evidence="1">Membrane</location>
        <topology evidence="1">Multi-pass membrane protein</topology>
    </subcellularLocation>
</comment>
<sequence>MSTKSQDSGMGNMATAKAQQVFDNDKPGSPQVEESKANLQSMNDDRDLNRLGKKSVLKRNFGFLSILGFACTVLITWEAVLLLSAQGLSNGGRAGLIYGYILVWVGNISVFTSLSELVSMAPTAGGQYHWVAMLAPRRYARFLSYIAGWLTVTGWQGSITSAAYLTANMCQGMYTMTHPGFAPIPWVSTLLIIAVIAWATFINTIVSSTLPKFEGAILILHIVGFFALLIPMAVLGYHTTAEAVFTDFTDAGFWPDRGMAFFIGLVGNAFAFIGVDAAFHMSEETTNAAVTVPRSIFFSVMINGITGLAMAIVFLFCIGDLGALMEANPAFPHMEVFKNLAGADHLAGACVMASVIVVMAFCADVGLMASSSRVFWSFARDRGVPFWRVLSRVDNKTSVPLNSVYTTSIIAILLGLINIGSPTALSAVLTMSISGLYFSYLICAVLLLYRRCTTGFSMPSASEMPALANTTGAELVWGPWRIPGIWGILNNIFACIYLIIVAVFCFFPSSSVVDYTTMNYACVVFGGIIIISLGYYFAWARREYNGPIIEI</sequence>
<evidence type="ECO:0008006" key="10">
    <source>
        <dbReference type="Google" id="ProtNLM"/>
    </source>
</evidence>
<evidence type="ECO:0000313" key="8">
    <source>
        <dbReference type="EMBL" id="CEJ82741.1"/>
    </source>
</evidence>
<accession>A0A0A1SWS8</accession>
<evidence type="ECO:0000256" key="4">
    <source>
        <dbReference type="ARBA" id="ARBA00022989"/>
    </source>
</evidence>
<feature type="transmembrane region" description="Helical" evidence="7">
    <location>
        <begin position="399"/>
        <end position="419"/>
    </location>
</feature>
<keyword evidence="4 7" id="KW-1133">Transmembrane helix</keyword>
<dbReference type="InterPro" id="IPR002293">
    <property type="entry name" value="AA/rel_permease1"/>
</dbReference>
<dbReference type="AlphaFoldDB" id="A0A0A1SWS8"/>
<feature type="transmembrane region" description="Helical" evidence="7">
    <location>
        <begin position="518"/>
        <end position="538"/>
    </location>
</feature>
<keyword evidence="3 7" id="KW-0812">Transmembrane</keyword>
<dbReference type="GO" id="GO:0022857">
    <property type="term" value="F:transmembrane transporter activity"/>
    <property type="evidence" value="ECO:0007669"/>
    <property type="project" value="InterPro"/>
</dbReference>
<gene>
    <name evidence="8" type="ORF">VHEMI02789</name>
</gene>
<dbReference type="EMBL" id="CDHN01000001">
    <property type="protein sequence ID" value="CEJ82741.1"/>
    <property type="molecule type" value="Genomic_DNA"/>
</dbReference>
<keyword evidence="9" id="KW-1185">Reference proteome</keyword>
<evidence type="ECO:0000313" key="9">
    <source>
        <dbReference type="Proteomes" id="UP000039046"/>
    </source>
</evidence>
<feature type="transmembrane region" description="Helical" evidence="7">
    <location>
        <begin position="218"/>
        <end position="238"/>
    </location>
</feature>
<dbReference type="STRING" id="1531966.A0A0A1SWS8"/>
<feature type="region of interest" description="Disordered" evidence="6">
    <location>
        <begin position="1"/>
        <end position="44"/>
    </location>
</feature>
<feature type="transmembrane region" description="Helical" evidence="7">
    <location>
        <begin position="488"/>
        <end position="512"/>
    </location>
</feature>
<organism evidence="8 9">
    <name type="scientific">[Torrubiella] hemipterigena</name>
    <dbReference type="NCBI Taxonomy" id="1531966"/>
    <lineage>
        <taxon>Eukaryota</taxon>
        <taxon>Fungi</taxon>
        <taxon>Dikarya</taxon>
        <taxon>Ascomycota</taxon>
        <taxon>Pezizomycotina</taxon>
        <taxon>Sordariomycetes</taxon>
        <taxon>Hypocreomycetidae</taxon>
        <taxon>Hypocreales</taxon>
        <taxon>Clavicipitaceae</taxon>
        <taxon>Clavicipitaceae incertae sedis</taxon>
        <taxon>'Torrubiella' clade</taxon>
    </lineage>
</organism>
<dbReference type="Proteomes" id="UP000039046">
    <property type="component" value="Unassembled WGS sequence"/>
</dbReference>
<feature type="transmembrane region" description="Helical" evidence="7">
    <location>
        <begin position="61"/>
        <end position="85"/>
    </location>
</feature>
<keyword evidence="5 7" id="KW-0472">Membrane</keyword>
<dbReference type="PIRSF" id="PIRSF006060">
    <property type="entry name" value="AA_transporter"/>
    <property type="match status" value="1"/>
</dbReference>
<name>A0A0A1SWS8_9HYPO</name>
<feature type="transmembrane region" description="Helical" evidence="7">
    <location>
        <begin position="425"/>
        <end position="449"/>
    </location>
</feature>
<feature type="transmembrane region" description="Helical" evidence="7">
    <location>
        <begin position="345"/>
        <end position="367"/>
    </location>
</feature>
<feature type="transmembrane region" description="Helical" evidence="7">
    <location>
        <begin position="142"/>
        <end position="164"/>
    </location>
</feature>
<feature type="transmembrane region" description="Helical" evidence="7">
    <location>
        <begin position="97"/>
        <end position="121"/>
    </location>
</feature>
<evidence type="ECO:0000256" key="7">
    <source>
        <dbReference type="SAM" id="Phobius"/>
    </source>
</evidence>